<feature type="region of interest" description="Disordered" evidence="1">
    <location>
        <begin position="390"/>
        <end position="411"/>
    </location>
</feature>
<feature type="chain" id="PRO_5024409991" evidence="2">
    <location>
        <begin position="21"/>
        <end position="606"/>
    </location>
</feature>
<accession>A0A5M8PN76</accession>
<feature type="region of interest" description="Disordered" evidence="1">
    <location>
        <begin position="174"/>
        <end position="203"/>
    </location>
</feature>
<sequence length="606" mass="65881">MHSLLSAFCVLSIAVSGALGQVDSDPLDSAVDTGVYPIPTATPTDFSGDDGALPYYITATAAGSSGTAGVQNKVGTFLYGYNGCNKLNSAYKGNIDEAYYDSWTIANTAGVLSNINWNEAAALEYLGAPGLNQPQQSQIQAVLANIATVIYSYKNPFLHPLHVRCDDPFKRCQNRPDQDPCQPNPPNPGENPKPTPLAYARNTGPDDEYPMINFCNGFFQRRSLNNAISYGTALRSPENLRLSNYDNRAKTLFHELTHLDLAADSPDPNPRVNDLTIAIKIGSGSTQRTYNTVAYGPLATKILARYHENTGRYTQQNADNLAYFALAKYVMTKNNNVYPHIPIVTNEIDGPPWPALLDTIAEFITDGNTVYLNVSAADLDDLTLNDYSEAEDDIPGCPDNENQSGPSGGTVLTIDALAPDSAYPTDYLSSVSSWISSLGVTTTVPASAQPTLGSSASPTPTPTDADSCDVSYKFIYDEFQIRGKNFVPANFGTDGSGLKHQIAGCGAITDWTFQLTPTDPTYQCCAPSPAEFAAPREYVFKNSTMDEADYHDAMEDFDNEMEDLFDGEKNEEYNEEDEDDKEKPDHHPPEPATDTPMMGSFQLTSQ</sequence>
<comment type="caution">
    <text evidence="3">The sequence shown here is derived from an EMBL/GenBank/DDBJ whole genome shotgun (WGS) entry which is preliminary data.</text>
</comment>
<keyword evidence="2" id="KW-0732">Signal</keyword>
<evidence type="ECO:0000313" key="4">
    <source>
        <dbReference type="Proteomes" id="UP000324767"/>
    </source>
</evidence>
<name>A0A5M8PN76_9LECA</name>
<feature type="compositionally biased region" description="Pro residues" evidence="1">
    <location>
        <begin position="182"/>
        <end position="195"/>
    </location>
</feature>
<evidence type="ECO:0000256" key="2">
    <source>
        <dbReference type="SAM" id="SignalP"/>
    </source>
</evidence>
<dbReference type="GO" id="GO:0008237">
    <property type="term" value="F:metallopeptidase activity"/>
    <property type="evidence" value="ECO:0007669"/>
    <property type="project" value="InterPro"/>
</dbReference>
<dbReference type="EMBL" id="VXIT01000008">
    <property type="protein sequence ID" value="KAA6410905.1"/>
    <property type="molecule type" value="Genomic_DNA"/>
</dbReference>
<gene>
    <name evidence="3" type="ORF">FRX48_05215</name>
</gene>
<evidence type="ECO:0000256" key="1">
    <source>
        <dbReference type="SAM" id="MobiDB-lite"/>
    </source>
</evidence>
<evidence type="ECO:0000313" key="3">
    <source>
        <dbReference type="EMBL" id="KAA6410905.1"/>
    </source>
</evidence>
<dbReference type="AlphaFoldDB" id="A0A5M8PN76"/>
<dbReference type="Proteomes" id="UP000324767">
    <property type="component" value="Unassembled WGS sequence"/>
</dbReference>
<organism evidence="3 4">
    <name type="scientific">Lasallia pustulata</name>
    <dbReference type="NCBI Taxonomy" id="136370"/>
    <lineage>
        <taxon>Eukaryota</taxon>
        <taxon>Fungi</taxon>
        <taxon>Dikarya</taxon>
        <taxon>Ascomycota</taxon>
        <taxon>Pezizomycotina</taxon>
        <taxon>Lecanoromycetes</taxon>
        <taxon>OSLEUM clade</taxon>
        <taxon>Umbilicariomycetidae</taxon>
        <taxon>Umbilicariales</taxon>
        <taxon>Umbilicariaceae</taxon>
        <taxon>Lasallia</taxon>
    </lineage>
</organism>
<reference evidence="3 4" key="1">
    <citation type="submission" date="2019-09" db="EMBL/GenBank/DDBJ databases">
        <title>The hologenome of the rock-dwelling lichen Lasallia pustulata.</title>
        <authorList>
            <person name="Greshake Tzovaras B."/>
            <person name="Segers F."/>
            <person name="Bicker A."/>
            <person name="Dal Grande F."/>
            <person name="Otte J."/>
            <person name="Hankeln T."/>
            <person name="Schmitt I."/>
            <person name="Ebersberger I."/>
        </authorList>
    </citation>
    <scope>NUCLEOTIDE SEQUENCE [LARGE SCALE GENOMIC DNA]</scope>
    <source>
        <strain evidence="3">A1-1</strain>
    </source>
</reference>
<protein>
    <submittedName>
        <fullName evidence="3">FG-GAP repeat domain-containing protein</fullName>
    </submittedName>
</protein>
<dbReference type="Gene3D" id="3.40.390.10">
    <property type="entry name" value="Collagenase (Catalytic Domain)"/>
    <property type="match status" value="1"/>
</dbReference>
<feature type="region of interest" description="Disordered" evidence="1">
    <location>
        <begin position="558"/>
        <end position="606"/>
    </location>
</feature>
<dbReference type="InterPro" id="IPR024079">
    <property type="entry name" value="MetalloPept_cat_dom_sf"/>
</dbReference>
<proteinExistence type="predicted"/>
<dbReference type="OrthoDB" id="1896086at2759"/>
<feature type="signal peptide" evidence="2">
    <location>
        <begin position="1"/>
        <end position="20"/>
    </location>
</feature>